<sequence length="177" mass="20158">MKYSFILCFLLITGFLSGQNNPKNISEELLESIKTDIWIPFMESYAYLDSEKIKSIHSDDIIRITLDQNTIETGKDYLENFGGFIENIKQQGGGLSIAFAIVSTAVNEGGDIAYQTGYYRFSSKQKDGNELTVKGYGEFNVTIKKEEGSWKLTLDSDKRIKITDDEFNDQQIIYQLK</sequence>
<dbReference type="Gene3D" id="3.10.450.50">
    <property type="match status" value="1"/>
</dbReference>
<evidence type="ECO:0000313" key="3">
    <source>
        <dbReference type="Proteomes" id="UP000248536"/>
    </source>
</evidence>
<reference evidence="2 3" key="1">
    <citation type="submission" date="2018-06" db="EMBL/GenBank/DDBJ databases">
        <title>Spongiibacterium sp. HME9304 Genome sequencing and assembly.</title>
        <authorList>
            <person name="Kang H."/>
            <person name="Kim H."/>
            <person name="Joh K."/>
        </authorList>
    </citation>
    <scope>NUCLEOTIDE SEQUENCE [LARGE SCALE GENOMIC DNA]</scope>
    <source>
        <strain evidence="2 3">HME9304</strain>
    </source>
</reference>
<dbReference type="AlphaFoldDB" id="A0A2Z4LXF5"/>
<evidence type="ECO:0000313" key="2">
    <source>
        <dbReference type="EMBL" id="AWX46214.1"/>
    </source>
</evidence>
<dbReference type="KEGG" id="spon:HME9304_03246"/>
<dbReference type="RefSeq" id="WP_112379515.1">
    <property type="nucleotide sequence ID" value="NZ_CP030104.1"/>
</dbReference>
<gene>
    <name evidence="2" type="ORF">HME9304_03246</name>
</gene>
<dbReference type="EMBL" id="CP030104">
    <property type="protein sequence ID" value="AWX46214.1"/>
    <property type="molecule type" value="Genomic_DNA"/>
</dbReference>
<dbReference type="InterPro" id="IPR032710">
    <property type="entry name" value="NTF2-like_dom_sf"/>
</dbReference>
<dbReference type="Pfam" id="PF14534">
    <property type="entry name" value="DUF4440"/>
    <property type="match status" value="1"/>
</dbReference>
<name>A0A2Z4LXF5_9FLAO</name>
<protein>
    <recommendedName>
        <fullName evidence="1">DUF4440 domain-containing protein</fullName>
    </recommendedName>
</protein>
<organism evidence="2 3">
    <name type="scientific">Flagellimonas maritima</name>
    <dbReference type="NCBI Taxonomy" id="1383885"/>
    <lineage>
        <taxon>Bacteria</taxon>
        <taxon>Pseudomonadati</taxon>
        <taxon>Bacteroidota</taxon>
        <taxon>Flavobacteriia</taxon>
        <taxon>Flavobacteriales</taxon>
        <taxon>Flavobacteriaceae</taxon>
        <taxon>Flagellimonas</taxon>
    </lineage>
</organism>
<feature type="domain" description="DUF4440" evidence="1">
    <location>
        <begin position="49"/>
        <end position="152"/>
    </location>
</feature>
<accession>A0A2Z4LXF5</accession>
<dbReference type="OrthoDB" id="951068at2"/>
<proteinExistence type="predicted"/>
<evidence type="ECO:0000259" key="1">
    <source>
        <dbReference type="Pfam" id="PF14534"/>
    </source>
</evidence>
<keyword evidence="3" id="KW-1185">Reference proteome</keyword>
<dbReference type="SUPFAM" id="SSF54427">
    <property type="entry name" value="NTF2-like"/>
    <property type="match status" value="1"/>
</dbReference>
<dbReference type="InterPro" id="IPR027843">
    <property type="entry name" value="DUF4440"/>
</dbReference>
<dbReference type="Proteomes" id="UP000248536">
    <property type="component" value="Chromosome"/>
</dbReference>